<dbReference type="Proteomes" id="UP001230188">
    <property type="component" value="Unassembled WGS sequence"/>
</dbReference>
<reference evidence="2" key="1">
    <citation type="submission" date="2023-01" db="EMBL/GenBank/DDBJ databases">
        <title>Metagenome sequencing of chrysophaentin producing Chrysophaeum taylorii.</title>
        <authorList>
            <person name="Davison J."/>
            <person name="Bewley C."/>
        </authorList>
    </citation>
    <scope>NUCLEOTIDE SEQUENCE</scope>
    <source>
        <strain evidence="2">NIES-1699</strain>
    </source>
</reference>
<sequence>MFDTSSWFYQCTCLAAGDEDTQLPEAASIAVVDENGEIVDVDKPLVKTAAGLGPADFQSVPPETDAKEAAPVASEPAGAVAAAADTKVAPAPVETFLETEPGVDIKQVGKKPADGVPTTELPPKPAKPAEVADKVPSKPLPKDKPRDIVVELAQFKQDLKAGIPIKKHCRDGRIRKRTLLLDASGKKIGWKKNQNPDTMIDLAEVLEVRNATELDPNTVGDAERPKGMAGTETLRKTCDGLAVAKRAFSLILRGRTLDIELPTELEAKKLSAAFKVLVQKIKDEKGASR</sequence>
<evidence type="ECO:0000313" key="3">
    <source>
        <dbReference type="Proteomes" id="UP001230188"/>
    </source>
</evidence>
<feature type="region of interest" description="Disordered" evidence="1">
    <location>
        <begin position="54"/>
        <end position="73"/>
    </location>
</feature>
<keyword evidence="3" id="KW-1185">Reference proteome</keyword>
<comment type="caution">
    <text evidence="2">The sequence shown here is derived from an EMBL/GenBank/DDBJ whole genome shotgun (WGS) entry which is preliminary data.</text>
</comment>
<dbReference type="InterPro" id="IPR011993">
    <property type="entry name" value="PH-like_dom_sf"/>
</dbReference>
<gene>
    <name evidence="2" type="ORF">CTAYLR_004466</name>
</gene>
<evidence type="ECO:0000256" key="1">
    <source>
        <dbReference type="SAM" id="MobiDB-lite"/>
    </source>
</evidence>
<dbReference type="EMBL" id="JAQMWT010000393">
    <property type="protein sequence ID" value="KAJ8601967.1"/>
    <property type="molecule type" value="Genomic_DNA"/>
</dbReference>
<accession>A0AAD7UBN5</accession>
<proteinExistence type="predicted"/>
<dbReference type="Gene3D" id="2.30.29.30">
    <property type="entry name" value="Pleckstrin-homology domain (PH domain)/Phosphotyrosine-binding domain (PTB)"/>
    <property type="match status" value="1"/>
</dbReference>
<dbReference type="AlphaFoldDB" id="A0AAD7UBN5"/>
<feature type="compositionally biased region" description="Basic and acidic residues" evidence="1">
    <location>
        <begin position="130"/>
        <end position="143"/>
    </location>
</feature>
<feature type="region of interest" description="Disordered" evidence="1">
    <location>
        <begin position="100"/>
        <end position="143"/>
    </location>
</feature>
<name>A0AAD7UBN5_9STRA</name>
<organism evidence="2 3">
    <name type="scientific">Chrysophaeum taylorii</name>
    <dbReference type="NCBI Taxonomy" id="2483200"/>
    <lineage>
        <taxon>Eukaryota</taxon>
        <taxon>Sar</taxon>
        <taxon>Stramenopiles</taxon>
        <taxon>Ochrophyta</taxon>
        <taxon>Pelagophyceae</taxon>
        <taxon>Pelagomonadales</taxon>
        <taxon>Pelagomonadaceae</taxon>
        <taxon>Chrysophaeum</taxon>
    </lineage>
</organism>
<evidence type="ECO:0000313" key="2">
    <source>
        <dbReference type="EMBL" id="KAJ8601967.1"/>
    </source>
</evidence>
<protein>
    <submittedName>
        <fullName evidence="2">Uncharacterized protein</fullName>
    </submittedName>
</protein>